<keyword evidence="5" id="KW-1185">Reference proteome</keyword>
<gene>
    <name evidence="4" type="ORF">DK846_07535</name>
</gene>
<dbReference type="OrthoDB" id="63735at2157"/>
<dbReference type="SUPFAM" id="SSF52540">
    <property type="entry name" value="P-loop containing nucleoside triphosphate hydrolases"/>
    <property type="match status" value="1"/>
</dbReference>
<dbReference type="GO" id="GO:0005524">
    <property type="term" value="F:ATP binding"/>
    <property type="evidence" value="ECO:0007669"/>
    <property type="project" value="UniProtKB-KW"/>
</dbReference>
<dbReference type="RefSeq" id="WP_109968305.1">
    <property type="nucleotide sequence ID" value="NZ_CP176093.1"/>
</dbReference>
<evidence type="ECO:0000313" key="4">
    <source>
        <dbReference type="EMBL" id="PWR72793.1"/>
    </source>
</evidence>
<reference evidence="4 5" key="1">
    <citation type="submission" date="2018-05" db="EMBL/GenBank/DDBJ databases">
        <title>Draft genome of Methanospirillum lacunae Ki8-1.</title>
        <authorList>
            <person name="Dueholm M.S."/>
            <person name="Nielsen P.H."/>
            <person name="Bakmann L.F."/>
            <person name="Otzen D.E."/>
        </authorList>
    </citation>
    <scope>NUCLEOTIDE SEQUENCE [LARGE SCALE GENOMIC DNA]</scope>
    <source>
        <strain evidence="4 5">Ki8-1</strain>
    </source>
</reference>
<keyword evidence="4" id="KW-0969">Cilium</keyword>
<dbReference type="EMBL" id="QGMY01000006">
    <property type="protein sequence ID" value="PWR72793.1"/>
    <property type="molecule type" value="Genomic_DNA"/>
</dbReference>
<dbReference type="PANTHER" id="PTHR43637:SF3">
    <property type="entry name" value="FLAGELLA-RELATED PROTEIN H-RELATED"/>
    <property type="match status" value="1"/>
</dbReference>
<dbReference type="InterPro" id="IPR027417">
    <property type="entry name" value="P-loop_NTPase"/>
</dbReference>
<dbReference type="PANTHER" id="PTHR43637">
    <property type="entry name" value="UPF0273 PROTEIN TM_0370"/>
    <property type="match status" value="1"/>
</dbReference>
<dbReference type="AlphaFoldDB" id="A0A2V2NBW6"/>
<evidence type="ECO:0000313" key="5">
    <source>
        <dbReference type="Proteomes" id="UP000245657"/>
    </source>
</evidence>
<dbReference type="NCBIfam" id="NF004723">
    <property type="entry name" value="PRK06067.1"/>
    <property type="match status" value="1"/>
</dbReference>
<comment type="caution">
    <text evidence="4">The sequence shown here is derived from an EMBL/GenBank/DDBJ whole genome shotgun (WGS) entry which is preliminary data.</text>
</comment>
<dbReference type="Gene3D" id="3.40.50.300">
    <property type="entry name" value="P-loop containing nucleotide triphosphate hydrolases"/>
    <property type="match status" value="1"/>
</dbReference>
<evidence type="ECO:0000256" key="1">
    <source>
        <dbReference type="ARBA" id="ARBA00022741"/>
    </source>
</evidence>
<organism evidence="4 5">
    <name type="scientific">Methanospirillum lacunae</name>
    <dbReference type="NCBI Taxonomy" id="668570"/>
    <lineage>
        <taxon>Archaea</taxon>
        <taxon>Methanobacteriati</taxon>
        <taxon>Methanobacteriota</taxon>
        <taxon>Stenosarchaea group</taxon>
        <taxon>Methanomicrobia</taxon>
        <taxon>Methanomicrobiales</taxon>
        <taxon>Methanospirillaceae</taxon>
        <taxon>Methanospirillum</taxon>
    </lineage>
</organism>
<keyword evidence="1" id="KW-0547">Nucleotide-binding</keyword>
<evidence type="ECO:0000259" key="3">
    <source>
        <dbReference type="Pfam" id="PF06745"/>
    </source>
</evidence>
<evidence type="ECO:0000256" key="2">
    <source>
        <dbReference type="ARBA" id="ARBA00022840"/>
    </source>
</evidence>
<sequence>MAELDLSAGSEGQSADISELLGKEEKRILTTGNAEIDKKIADGLPLGSLILIEGENDTGKSVFTQQIISGSMRNNLRVDLFSTELTTKSFLTQMESMSLDISDFFAWGYIRLFHCHLVEFKWTPDAMNDILERIIMHVKFSNADVAIIDSLTIFTEYTSQEAVLSFLTQAKNICDQGKTILITMHSYAFSDETLTRVRSICDAHLLMMRKLMGDKYVMVLEVVKVRGARKTTGNLVSFEVHPGYGMKIIPVSLAKV</sequence>
<dbReference type="Proteomes" id="UP000245657">
    <property type="component" value="Unassembled WGS sequence"/>
</dbReference>
<accession>A0A2V2NBW6</accession>
<dbReference type="GeneID" id="97548503"/>
<dbReference type="InterPro" id="IPR014774">
    <property type="entry name" value="KaiC-like_dom"/>
</dbReference>
<protein>
    <submittedName>
        <fullName evidence="4">Flagellar accessory protein FlaH</fullName>
    </submittedName>
</protein>
<proteinExistence type="predicted"/>
<dbReference type="Pfam" id="PF06745">
    <property type="entry name" value="ATPase"/>
    <property type="match status" value="1"/>
</dbReference>
<keyword evidence="4" id="KW-0282">Flagellum</keyword>
<name>A0A2V2NBW6_9EURY</name>
<feature type="domain" description="KaiC-like" evidence="3">
    <location>
        <begin position="30"/>
        <end position="250"/>
    </location>
</feature>
<keyword evidence="2" id="KW-0067">ATP-binding</keyword>
<keyword evidence="4" id="KW-0966">Cell projection</keyword>